<dbReference type="Gene3D" id="3.40.50.1820">
    <property type="entry name" value="alpha/beta hydrolase"/>
    <property type="match status" value="1"/>
</dbReference>
<comment type="caution">
    <text evidence="1">The sequence shown here is derived from an EMBL/GenBank/DDBJ whole genome shotgun (WGS) entry which is preliminary data.</text>
</comment>
<evidence type="ECO:0000313" key="1">
    <source>
        <dbReference type="EMBL" id="TGL84258.1"/>
    </source>
</evidence>
<evidence type="ECO:0000313" key="2">
    <source>
        <dbReference type="Proteomes" id="UP000297613"/>
    </source>
</evidence>
<keyword evidence="1" id="KW-0378">Hydrolase</keyword>
<name>A0A6N4QU27_9LEPT</name>
<sequence length="175" mass="19611">MKTYLIPGISNSGPDHWQTHWELKHGFIRVQQKDWEKPAHSDWEKNLLEQLDSSDNGKNPILVGHSLGCLLIANSHSKIQDRVGALLLVAPPDPKSTVFPKGLDGFDEFPQKNLEIPGILVYSENDPYSSAEFSQKLAAIWGLEAVNIGEKGHINSQSNLGDWEEGFRIYSRLLP</sequence>
<reference evidence="1 2" key="1">
    <citation type="journal article" date="2019" name="PLoS Negl. Trop. Dis.">
        <title>Revisiting the worldwide diversity of Leptospira species in the environment.</title>
        <authorList>
            <person name="Vincent A.T."/>
            <person name="Schiettekatte O."/>
            <person name="Bourhy P."/>
            <person name="Veyrier F.J."/>
            <person name="Picardeau M."/>
        </authorList>
    </citation>
    <scope>NUCLEOTIDE SEQUENCE [LARGE SCALE GENOMIC DNA]</scope>
    <source>
        <strain evidence="1 2">201702445</strain>
    </source>
</reference>
<dbReference type="RefSeq" id="WP_135571172.1">
    <property type="nucleotide sequence ID" value="NZ_RQGK01000074.1"/>
</dbReference>
<dbReference type="Proteomes" id="UP000297613">
    <property type="component" value="Unassembled WGS sequence"/>
</dbReference>
<dbReference type="InterPro" id="IPR029058">
    <property type="entry name" value="AB_hydrolase_fold"/>
</dbReference>
<dbReference type="SUPFAM" id="SSF53474">
    <property type="entry name" value="alpha/beta-Hydrolases"/>
    <property type="match status" value="1"/>
</dbReference>
<organism evidence="1 2">
    <name type="scientific">Leptospira yasudae</name>
    <dbReference type="NCBI Taxonomy" id="2202201"/>
    <lineage>
        <taxon>Bacteria</taxon>
        <taxon>Pseudomonadati</taxon>
        <taxon>Spirochaetota</taxon>
        <taxon>Spirochaetia</taxon>
        <taxon>Leptospirales</taxon>
        <taxon>Leptospiraceae</taxon>
        <taxon>Leptospira</taxon>
    </lineage>
</organism>
<dbReference type="Pfam" id="PF06821">
    <property type="entry name" value="Ser_hydrolase"/>
    <property type="match status" value="1"/>
</dbReference>
<dbReference type="InterPro" id="IPR010662">
    <property type="entry name" value="RBBP9/YdeN"/>
</dbReference>
<proteinExistence type="predicted"/>
<accession>A0A6N4QU27</accession>
<dbReference type="AlphaFoldDB" id="A0A6N4QU27"/>
<protein>
    <submittedName>
        <fullName evidence="1">Alpha/beta hydrolase</fullName>
    </submittedName>
</protein>
<dbReference type="GO" id="GO:0016787">
    <property type="term" value="F:hydrolase activity"/>
    <property type="evidence" value="ECO:0007669"/>
    <property type="project" value="UniProtKB-KW"/>
</dbReference>
<gene>
    <name evidence="1" type="ORF">EHQ83_11255</name>
</gene>
<dbReference type="EMBL" id="RQGM01000042">
    <property type="protein sequence ID" value="TGL84258.1"/>
    <property type="molecule type" value="Genomic_DNA"/>
</dbReference>